<dbReference type="PROSITE" id="PS01186">
    <property type="entry name" value="EGF_2"/>
    <property type="match status" value="1"/>
</dbReference>
<dbReference type="OrthoDB" id="430340at2759"/>
<sequence>MLVLLFVVIQLCPAKFDACKPTEECTVKSWREWENCTGNCKNITKQVRKRTICVDVVKIQPLTRENVIKFCNITVPTEETRPCQTCPVGIYNVISQKCEKCNYVNCRDDPCQQGTCNDTAYGIRCSCYPGYAGFDCGMMIPRDKTMTQYLLPLWMPPLEYGILTLTTLIIIMAAGCLCLKCCRLCGACSSDDDDDDDEERKRKKNKPFPYRSHGFRNTRKPSVVIDF</sequence>
<dbReference type="InterPro" id="IPR000742">
    <property type="entry name" value="EGF"/>
</dbReference>
<feature type="signal peptide" evidence="3">
    <location>
        <begin position="1"/>
        <end position="18"/>
    </location>
</feature>
<feature type="region of interest" description="Disordered" evidence="2">
    <location>
        <begin position="189"/>
        <end position="227"/>
    </location>
</feature>
<feature type="disulfide bond" evidence="1">
    <location>
        <begin position="106"/>
        <end position="116"/>
    </location>
</feature>
<feature type="disulfide bond" evidence="1">
    <location>
        <begin position="127"/>
        <end position="136"/>
    </location>
</feature>
<keyword evidence="1" id="KW-0245">EGF-like domain</keyword>
<evidence type="ECO:0000256" key="3">
    <source>
        <dbReference type="SAM" id="SignalP"/>
    </source>
</evidence>
<dbReference type="PROSITE" id="PS00022">
    <property type="entry name" value="EGF_1"/>
    <property type="match status" value="1"/>
</dbReference>
<evidence type="ECO:0000313" key="6">
    <source>
        <dbReference type="RefSeq" id="XP_022338221.1"/>
    </source>
</evidence>
<name>A0A8B8EF52_CRAVI</name>
<evidence type="ECO:0000256" key="2">
    <source>
        <dbReference type="SAM" id="MobiDB-lite"/>
    </source>
</evidence>
<dbReference type="GeneID" id="111133825"/>
<feature type="chain" id="PRO_5034750994" evidence="3">
    <location>
        <begin position="19"/>
        <end position="227"/>
    </location>
</feature>
<dbReference type="SUPFAM" id="SSF57196">
    <property type="entry name" value="EGF/Laminin"/>
    <property type="match status" value="1"/>
</dbReference>
<feature type="domain" description="EGF-like" evidence="4">
    <location>
        <begin position="102"/>
        <end position="137"/>
    </location>
</feature>
<reference evidence="6" key="1">
    <citation type="submission" date="2025-08" db="UniProtKB">
        <authorList>
            <consortium name="RefSeq"/>
        </authorList>
    </citation>
    <scope>IDENTIFICATION</scope>
    <source>
        <tissue evidence="6">Whole sample</tissue>
    </source>
</reference>
<evidence type="ECO:0000313" key="5">
    <source>
        <dbReference type="Proteomes" id="UP000694844"/>
    </source>
</evidence>
<accession>A0A8B8EF52</accession>
<proteinExistence type="predicted"/>
<keyword evidence="3" id="KW-0732">Signal</keyword>
<keyword evidence="5" id="KW-1185">Reference proteome</keyword>
<keyword evidence="1" id="KW-1015">Disulfide bond</keyword>
<evidence type="ECO:0000259" key="4">
    <source>
        <dbReference type="PROSITE" id="PS50026"/>
    </source>
</evidence>
<dbReference type="AlphaFoldDB" id="A0A8B8EF52"/>
<protein>
    <submittedName>
        <fullName evidence="6">Uncharacterized protein LOC111133825 isoform X2</fullName>
    </submittedName>
</protein>
<dbReference type="Proteomes" id="UP000694844">
    <property type="component" value="Chromosome 5"/>
</dbReference>
<dbReference type="Gene3D" id="2.10.25.10">
    <property type="entry name" value="Laminin"/>
    <property type="match status" value="1"/>
</dbReference>
<organism evidence="5 6">
    <name type="scientific">Crassostrea virginica</name>
    <name type="common">Eastern oyster</name>
    <dbReference type="NCBI Taxonomy" id="6565"/>
    <lineage>
        <taxon>Eukaryota</taxon>
        <taxon>Metazoa</taxon>
        <taxon>Spiralia</taxon>
        <taxon>Lophotrochozoa</taxon>
        <taxon>Mollusca</taxon>
        <taxon>Bivalvia</taxon>
        <taxon>Autobranchia</taxon>
        <taxon>Pteriomorphia</taxon>
        <taxon>Ostreida</taxon>
        <taxon>Ostreoidea</taxon>
        <taxon>Ostreidae</taxon>
        <taxon>Crassostrea</taxon>
    </lineage>
</organism>
<evidence type="ECO:0000256" key="1">
    <source>
        <dbReference type="PROSITE-ProRule" id="PRU00076"/>
    </source>
</evidence>
<dbReference type="PROSITE" id="PS50026">
    <property type="entry name" value="EGF_3"/>
    <property type="match status" value="1"/>
</dbReference>
<dbReference type="RefSeq" id="XP_022338221.1">
    <property type="nucleotide sequence ID" value="XM_022482513.1"/>
</dbReference>
<comment type="caution">
    <text evidence="1">Lacks conserved residue(s) required for the propagation of feature annotation.</text>
</comment>
<gene>
    <name evidence="6" type="primary">LOC111133825</name>
</gene>